<reference evidence="7" key="2">
    <citation type="submission" date="2021-04" db="EMBL/GenBank/DDBJ databases">
        <authorList>
            <person name="Gilroy R."/>
        </authorList>
    </citation>
    <scope>NUCLEOTIDE SEQUENCE</scope>
    <source>
        <strain evidence="7">ChiSxjej3B15-1167</strain>
    </source>
</reference>
<evidence type="ECO:0000256" key="5">
    <source>
        <dbReference type="ARBA" id="ARBA00023244"/>
    </source>
</evidence>
<dbReference type="Gene3D" id="3.40.50.720">
    <property type="entry name" value="NAD(P)-binding Rossmann-like Domain"/>
    <property type="match status" value="1"/>
</dbReference>
<evidence type="ECO:0000256" key="3">
    <source>
        <dbReference type="ARBA" id="ARBA00023002"/>
    </source>
</evidence>
<proteinExistence type="predicted"/>
<accession>A0A9D1X533</accession>
<dbReference type="InterPro" id="IPR028161">
    <property type="entry name" value="Met8-like"/>
</dbReference>
<evidence type="ECO:0000256" key="6">
    <source>
        <dbReference type="ARBA" id="ARBA00047561"/>
    </source>
</evidence>
<sequence length="264" mass="28709">MAYFPIFIKIEQKKCVILGGGKVALRKAQTLLRYGADVHIVSREVCKELRELLPPEKIWQRDLTTGELETVRYLHTEAVKQGEEAPAPGTADVSSVEGTGAAAFPEDAALVVAAFLEGAALVVAATGSRQVNSRAAQFCRNRKIPVNVADAPEECTFFFPAVVKKGDVSIGVNTAGKSPVVSSRVRRKVEAVIPEYYGELTAQLGQLREYVKDHVSEESARRAILKQAAAEAFSHERTLSPEEIHSIIRQVLNHGTISGRPVGH</sequence>
<comment type="catalytic activity">
    <reaction evidence="6">
        <text>precorrin-2 + NAD(+) = sirohydrochlorin + NADH + 2 H(+)</text>
        <dbReference type="Rhea" id="RHEA:15613"/>
        <dbReference type="ChEBI" id="CHEBI:15378"/>
        <dbReference type="ChEBI" id="CHEBI:57540"/>
        <dbReference type="ChEBI" id="CHEBI:57945"/>
        <dbReference type="ChEBI" id="CHEBI:58351"/>
        <dbReference type="ChEBI" id="CHEBI:58827"/>
        <dbReference type="EC" id="1.3.1.76"/>
    </reaction>
</comment>
<keyword evidence="3" id="KW-0560">Oxidoreductase</keyword>
<dbReference type="Pfam" id="PF13241">
    <property type="entry name" value="NAD_binding_7"/>
    <property type="match status" value="1"/>
</dbReference>
<name>A0A9D1X533_9FIRM</name>
<reference evidence="7" key="1">
    <citation type="journal article" date="2021" name="PeerJ">
        <title>Extensive microbial diversity within the chicken gut microbiome revealed by metagenomics and culture.</title>
        <authorList>
            <person name="Gilroy R."/>
            <person name="Ravi A."/>
            <person name="Getino M."/>
            <person name="Pursley I."/>
            <person name="Horton D.L."/>
            <person name="Alikhan N.F."/>
            <person name="Baker D."/>
            <person name="Gharbi K."/>
            <person name="Hall N."/>
            <person name="Watson M."/>
            <person name="Adriaenssens E.M."/>
            <person name="Foster-Nyarko E."/>
            <person name="Jarju S."/>
            <person name="Secka A."/>
            <person name="Antonio M."/>
            <person name="Oren A."/>
            <person name="Chaudhuri R.R."/>
            <person name="La Ragione R."/>
            <person name="Hildebrand F."/>
            <person name="Pallen M.J."/>
        </authorList>
    </citation>
    <scope>NUCLEOTIDE SEQUENCE</scope>
    <source>
        <strain evidence="7">ChiSxjej3B15-1167</strain>
    </source>
</reference>
<dbReference type="Gene3D" id="1.10.8.610">
    <property type="entry name" value="SirC, precorrin-2 dehydrogenase, C-terminal helical domain-like"/>
    <property type="match status" value="1"/>
</dbReference>
<dbReference type="EC" id="1.3.1.76" evidence="2"/>
<dbReference type="Proteomes" id="UP000886805">
    <property type="component" value="Unassembled WGS sequence"/>
</dbReference>
<dbReference type="SUPFAM" id="SSF75615">
    <property type="entry name" value="Siroheme synthase middle domains-like"/>
    <property type="match status" value="1"/>
</dbReference>
<dbReference type="GO" id="GO:0019354">
    <property type="term" value="P:siroheme biosynthetic process"/>
    <property type="evidence" value="ECO:0007669"/>
    <property type="project" value="InterPro"/>
</dbReference>
<keyword evidence="5" id="KW-0627">Porphyrin biosynthesis</keyword>
<dbReference type="PANTHER" id="PTHR35330">
    <property type="entry name" value="SIROHEME BIOSYNTHESIS PROTEIN MET8"/>
    <property type="match status" value="1"/>
</dbReference>
<dbReference type="GO" id="GO:0043115">
    <property type="term" value="F:precorrin-2 dehydrogenase activity"/>
    <property type="evidence" value="ECO:0007669"/>
    <property type="project" value="UniProtKB-EC"/>
</dbReference>
<gene>
    <name evidence="7" type="ORF">H9849_01275</name>
</gene>
<dbReference type="AlphaFoldDB" id="A0A9D1X533"/>
<keyword evidence="4" id="KW-0520">NAD</keyword>
<dbReference type="NCBIfam" id="TIGR01470">
    <property type="entry name" value="cysG_Nterm"/>
    <property type="match status" value="1"/>
</dbReference>
<evidence type="ECO:0000256" key="4">
    <source>
        <dbReference type="ARBA" id="ARBA00023027"/>
    </source>
</evidence>
<evidence type="ECO:0000256" key="2">
    <source>
        <dbReference type="ARBA" id="ARBA00012400"/>
    </source>
</evidence>
<dbReference type="EMBL" id="DXEQ01000032">
    <property type="protein sequence ID" value="HIX71630.1"/>
    <property type="molecule type" value="Genomic_DNA"/>
</dbReference>
<comment type="caution">
    <text evidence="7">The sequence shown here is derived from an EMBL/GenBank/DDBJ whole genome shotgun (WGS) entry which is preliminary data.</text>
</comment>
<evidence type="ECO:0000313" key="8">
    <source>
        <dbReference type="Proteomes" id="UP000886805"/>
    </source>
</evidence>
<dbReference type="GO" id="GO:0004325">
    <property type="term" value="F:ferrochelatase activity"/>
    <property type="evidence" value="ECO:0007669"/>
    <property type="project" value="InterPro"/>
</dbReference>
<evidence type="ECO:0000256" key="1">
    <source>
        <dbReference type="ARBA" id="ARBA00005010"/>
    </source>
</evidence>
<dbReference type="InterPro" id="IPR036291">
    <property type="entry name" value="NAD(P)-bd_dom_sf"/>
</dbReference>
<comment type="pathway">
    <text evidence="1">Porphyrin-containing compound metabolism; siroheme biosynthesis; sirohydrochlorin from precorrin-2: step 1/1.</text>
</comment>
<dbReference type="InterPro" id="IPR006367">
    <property type="entry name" value="Sirohaem_synthase_N"/>
</dbReference>
<evidence type="ECO:0000313" key="7">
    <source>
        <dbReference type="EMBL" id="HIX71630.1"/>
    </source>
</evidence>
<dbReference type="PANTHER" id="PTHR35330:SF1">
    <property type="entry name" value="SIROHEME BIOSYNTHESIS PROTEIN MET8"/>
    <property type="match status" value="1"/>
</dbReference>
<dbReference type="InterPro" id="IPR042518">
    <property type="entry name" value="SirC_C"/>
</dbReference>
<dbReference type="SUPFAM" id="SSF51735">
    <property type="entry name" value="NAD(P)-binding Rossmann-fold domains"/>
    <property type="match status" value="1"/>
</dbReference>
<protein>
    <recommendedName>
        <fullName evidence="2">precorrin-2 dehydrogenase</fullName>
        <ecNumber evidence="2">1.3.1.76</ecNumber>
    </recommendedName>
</protein>
<organism evidence="7 8">
    <name type="scientific">Candidatus Anaerobutyricum stercoripullorum</name>
    <dbReference type="NCBI Taxonomy" id="2838456"/>
    <lineage>
        <taxon>Bacteria</taxon>
        <taxon>Bacillati</taxon>
        <taxon>Bacillota</taxon>
        <taxon>Clostridia</taxon>
        <taxon>Lachnospirales</taxon>
        <taxon>Lachnospiraceae</taxon>
        <taxon>Anaerobutyricum</taxon>
    </lineage>
</organism>